<dbReference type="GeneID" id="28980048"/>
<dbReference type="Proteomes" id="UP000053611">
    <property type="component" value="Unassembled WGS sequence"/>
</dbReference>
<keyword evidence="1" id="KW-0472">Membrane</keyword>
<dbReference type="RefSeq" id="XP_018277689.1">
    <property type="nucleotide sequence ID" value="XM_018419445.1"/>
</dbReference>
<name>A0A0J0XJE2_9TREE</name>
<dbReference type="AlphaFoldDB" id="A0A0J0XJE2"/>
<feature type="transmembrane region" description="Helical" evidence="1">
    <location>
        <begin position="124"/>
        <end position="147"/>
    </location>
</feature>
<dbReference type="EMBL" id="KQ087222">
    <property type="protein sequence ID" value="KLT41198.1"/>
    <property type="molecule type" value="Genomic_DNA"/>
</dbReference>
<proteinExistence type="predicted"/>
<organism evidence="2 3">
    <name type="scientific">Cutaneotrichosporon oleaginosum</name>
    <dbReference type="NCBI Taxonomy" id="879819"/>
    <lineage>
        <taxon>Eukaryota</taxon>
        <taxon>Fungi</taxon>
        <taxon>Dikarya</taxon>
        <taxon>Basidiomycota</taxon>
        <taxon>Agaricomycotina</taxon>
        <taxon>Tremellomycetes</taxon>
        <taxon>Trichosporonales</taxon>
        <taxon>Trichosporonaceae</taxon>
        <taxon>Cutaneotrichosporon</taxon>
    </lineage>
</organism>
<keyword evidence="3" id="KW-1185">Reference proteome</keyword>
<evidence type="ECO:0000313" key="2">
    <source>
        <dbReference type="EMBL" id="KLT41198.1"/>
    </source>
</evidence>
<evidence type="ECO:0000256" key="1">
    <source>
        <dbReference type="SAM" id="Phobius"/>
    </source>
</evidence>
<keyword evidence="1" id="KW-1133">Transmembrane helix</keyword>
<sequence length="232" mass="25288">MVGVGRQRQHAHCESKAEDVGWRKVEGGSGRSNLTWTLCAIQFVTVVVLRLFDDDADDHDTNARASPRAHALEAGGLAWSRGKDGMDEGWGEGVQGKWRAAMTRAMVLQVVRVDDGQVVVGRSALAVFASLATTIAMVVVGATHCFLEERERVGVKRESGSHADFTVRWHWSSPLQQTLNCLCLLKAQSRRYGVMTCGGVYNAARGPLCGSLTSACSPYGVIWRNVYPIPSR</sequence>
<feature type="transmembrane region" description="Helical" evidence="1">
    <location>
        <begin position="33"/>
        <end position="52"/>
    </location>
</feature>
<evidence type="ECO:0000313" key="3">
    <source>
        <dbReference type="Proteomes" id="UP000053611"/>
    </source>
</evidence>
<protein>
    <submittedName>
        <fullName evidence="2">Uncharacterized protein</fullName>
    </submittedName>
</protein>
<accession>A0A0J0XJE2</accession>
<reference evidence="2 3" key="1">
    <citation type="submission" date="2015-03" db="EMBL/GenBank/DDBJ databases">
        <title>Genomics and transcriptomics of the oil-accumulating basidiomycete yeast T. oleaginosus allow insights into substrate utilization and the diverse evolutionary trajectories of mating systems in fungi.</title>
        <authorList>
            <consortium name="DOE Joint Genome Institute"/>
            <person name="Kourist R."/>
            <person name="Kracht O."/>
            <person name="Bracharz F."/>
            <person name="Lipzen A."/>
            <person name="Nolan M."/>
            <person name="Ohm R."/>
            <person name="Grigoriev I."/>
            <person name="Sun S."/>
            <person name="Heitman J."/>
            <person name="Bruck T."/>
            <person name="Nowrousian M."/>
        </authorList>
    </citation>
    <scope>NUCLEOTIDE SEQUENCE [LARGE SCALE GENOMIC DNA]</scope>
    <source>
        <strain evidence="2 3">IBC0246</strain>
    </source>
</reference>
<gene>
    <name evidence="2" type="ORF">CC85DRAFT_128232</name>
</gene>
<keyword evidence="1" id="KW-0812">Transmembrane</keyword>